<evidence type="ECO:0000313" key="6">
    <source>
        <dbReference type="Proteomes" id="UP001500689"/>
    </source>
</evidence>
<dbReference type="PANTHER" id="PTHR24346">
    <property type="entry name" value="MAP/MICROTUBULE AFFINITY-REGULATING KINASE"/>
    <property type="match status" value="1"/>
</dbReference>
<organism evidence="5 6">
    <name type="scientific">Amycolatopsis ultiminotia</name>
    <dbReference type="NCBI Taxonomy" id="543629"/>
    <lineage>
        <taxon>Bacteria</taxon>
        <taxon>Bacillati</taxon>
        <taxon>Actinomycetota</taxon>
        <taxon>Actinomycetes</taxon>
        <taxon>Pseudonocardiales</taxon>
        <taxon>Pseudonocardiaceae</taxon>
        <taxon>Amycolatopsis</taxon>
    </lineage>
</organism>
<evidence type="ECO:0000259" key="4">
    <source>
        <dbReference type="PROSITE" id="PS50011"/>
    </source>
</evidence>
<gene>
    <name evidence="5" type="ORF">GCM10022222_63540</name>
</gene>
<dbReference type="InterPro" id="IPR012341">
    <property type="entry name" value="6hp_glycosidase-like_sf"/>
</dbReference>
<keyword evidence="6" id="KW-1185">Reference proteome</keyword>
<dbReference type="Pfam" id="PF05147">
    <property type="entry name" value="LANC_like"/>
    <property type="match status" value="1"/>
</dbReference>
<evidence type="ECO:0000256" key="1">
    <source>
        <dbReference type="ARBA" id="ARBA00022741"/>
    </source>
</evidence>
<dbReference type="NCBIfam" id="NF038150">
    <property type="entry name" value="lanthi_synth_IV"/>
    <property type="match status" value="1"/>
</dbReference>
<dbReference type="EMBL" id="BAAAZN010000016">
    <property type="protein sequence ID" value="GAA3570738.1"/>
    <property type="molecule type" value="Genomic_DNA"/>
</dbReference>
<evidence type="ECO:0000256" key="2">
    <source>
        <dbReference type="ARBA" id="ARBA00022840"/>
    </source>
</evidence>
<protein>
    <recommendedName>
        <fullName evidence="4">Protein kinase domain-containing protein</fullName>
    </recommendedName>
</protein>
<dbReference type="Proteomes" id="UP001500689">
    <property type="component" value="Unassembled WGS sequence"/>
</dbReference>
<keyword evidence="2" id="KW-0067">ATP-binding</keyword>
<dbReference type="RefSeq" id="WP_344866471.1">
    <property type="nucleotide sequence ID" value="NZ_BAAAZN010000016.1"/>
</dbReference>
<dbReference type="CDD" id="cd04791">
    <property type="entry name" value="LanC_SerThrkinase"/>
    <property type="match status" value="1"/>
</dbReference>
<evidence type="ECO:0000256" key="3">
    <source>
        <dbReference type="SAM" id="MobiDB-lite"/>
    </source>
</evidence>
<proteinExistence type="predicted"/>
<dbReference type="InterPro" id="IPR058053">
    <property type="entry name" value="RamC_C"/>
</dbReference>
<dbReference type="SUPFAM" id="SSF56112">
    <property type="entry name" value="Protein kinase-like (PK-like)"/>
    <property type="match status" value="1"/>
</dbReference>
<name>A0ABP6XUD1_9PSEU</name>
<evidence type="ECO:0000313" key="5">
    <source>
        <dbReference type="EMBL" id="GAA3570738.1"/>
    </source>
</evidence>
<feature type="domain" description="Protein kinase" evidence="4">
    <location>
        <begin position="261"/>
        <end position="524"/>
    </location>
</feature>
<comment type="caution">
    <text evidence="5">The sequence shown here is derived from an EMBL/GenBank/DDBJ whole genome shotgun (WGS) entry which is preliminary data.</text>
</comment>
<dbReference type="Gene3D" id="1.10.510.10">
    <property type="entry name" value="Transferase(Phosphotransferase) domain 1"/>
    <property type="match status" value="1"/>
</dbReference>
<dbReference type="InterPro" id="IPR007822">
    <property type="entry name" value="LANC-like"/>
</dbReference>
<dbReference type="InterPro" id="IPR011009">
    <property type="entry name" value="Kinase-like_dom_sf"/>
</dbReference>
<dbReference type="PRINTS" id="PR01950">
    <property type="entry name" value="LANCSUPER"/>
</dbReference>
<keyword evidence="1" id="KW-0547">Nucleotide-binding</keyword>
<dbReference type="Pfam" id="PF00069">
    <property type="entry name" value="Pkinase"/>
    <property type="match status" value="1"/>
</dbReference>
<dbReference type="PROSITE" id="PS50011">
    <property type="entry name" value="PROTEIN_KINASE_DOM"/>
    <property type="match status" value="1"/>
</dbReference>
<dbReference type="Pfam" id="PF25816">
    <property type="entry name" value="RamC_N"/>
    <property type="match status" value="1"/>
</dbReference>
<dbReference type="InterPro" id="IPR000719">
    <property type="entry name" value="Prot_kinase_dom"/>
</dbReference>
<dbReference type="SMART" id="SM01260">
    <property type="entry name" value="LANC_like"/>
    <property type="match status" value="1"/>
</dbReference>
<sequence>MLERWTGRERMSAGGTVSGVPRPADFRELPSVFGAVRRLGGQPVPPADSPYVRVLRAQASGDALDVAFDEMWCHVRPDGASHPVQGWKIHVSATTEAAAEVLDRSAEVLLRNRCVFKFASSPDRLALLNSAHYPRQGAAKFITCYPRDDEHFRLLAEELHEAAEGLPGPLILSDRAYRPGSPVHYRYGGFSPRRMLTNDAELVGALVVPGSGTEPVLVPDRREAWFAPPPWARDPLADPAAPSAAPTGPAPRVEVLLGGRFAAAEAIRHSSRGGVYLATDRENSTGVIVKQARRHVTGNSGKTAQTALRHEAAVLGELEALGHTPAKLALFEQDGDLFLAEEKIEGAALRRWVREHSGVVGAQTRREPGVPLPAARAILRQLADVVESVHQAGWVLRDLSPGNVMVRPDGTVALVDLEFAAPAGSDAQPGGTPGYAAPEQLDGAPAAAAADWYSVGALGFLLVIGTDPVFPADSPEPRPARDRMSPWLAAANSAGAAALTPLIMGLVDPDPQHRWTGGEIRAFLAAETPAARPATPGHWPDSTARRVLADGLAHLCATFDQQNTKHGPWPRTCTTGFVDPANVQHGAAGVLAVLTTALRQQPDQGLRDTVQTASHWLRDYVATESRRLPGLHFGRSGTAWAMHDAAGALGDRQLADAAVALAKQVPTDWENPDVAHGAAGAGIAQLRFWQATGDPEFRDRAQSCAEGLAARVVRTGDGIRWPIPAAFASRLAGLTHLGFAHGTAGIACFLLSAGLICDRDDWVSLAADAGRSLVAAAVGADATAALWPSSADDDSDPMEHWCSGSTGVATFLLRLWEATGIQEFFDFADRAATAAYRRRWHASPVQCHGLAGNGEFLLDLGDATGDLRYRQWAEELASTGYLRHALVEGKVLIPDETSVGFGTQYGVGMAGYLGFLLRLRYSLPRQWMVTTPAPRRHRDGGAAPAELSSEFA</sequence>
<dbReference type="SUPFAM" id="SSF158745">
    <property type="entry name" value="LanC-like"/>
    <property type="match status" value="1"/>
</dbReference>
<reference evidence="6" key="1">
    <citation type="journal article" date="2019" name="Int. J. Syst. Evol. Microbiol.">
        <title>The Global Catalogue of Microorganisms (GCM) 10K type strain sequencing project: providing services to taxonomists for standard genome sequencing and annotation.</title>
        <authorList>
            <consortium name="The Broad Institute Genomics Platform"/>
            <consortium name="The Broad Institute Genome Sequencing Center for Infectious Disease"/>
            <person name="Wu L."/>
            <person name="Ma J."/>
        </authorList>
    </citation>
    <scope>NUCLEOTIDE SEQUENCE [LARGE SCALE GENOMIC DNA]</scope>
    <source>
        <strain evidence="6">JCM 16898</strain>
    </source>
</reference>
<feature type="region of interest" description="Disordered" evidence="3">
    <location>
        <begin position="933"/>
        <end position="952"/>
    </location>
</feature>
<dbReference type="SMART" id="SM00220">
    <property type="entry name" value="S_TKc"/>
    <property type="match status" value="1"/>
</dbReference>
<accession>A0ABP6XUD1</accession>
<dbReference type="Gene3D" id="1.50.10.10">
    <property type="match status" value="1"/>
</dbReference>
<dbReference type="InterPro" id="IPR057929">
    <property type="entry name" value="RamC_N"/>
</dbReference>
<dbReference type="PANTHER" id="PTHR24346:SF30">
    <property type="entry name" value="MATERNAL EMBRYONIC LEUCINE ZIPPER KINASE"/>
    <property type="match status" value="1"/>
</dbReference>